<dbReference type="InParanoid" id="C4Y316"/>
<gene>
    <name evidence="9" type="ORF">CLUG_02929</name>
</gene>
<keyword evidence="3" id="KW-0813">Transport</keyword>
<protein>
    <recommendedName>
        <fullName evidence="8">Major facilitator superfamily (MFS) profile domain-containing protein</fullName>
    </recommendedName>
</protein>
<dbReference type="InterPro" id="IPR005828">
    <property type="entry name" value="MFS_sugar_transport-like"/>
</dbReference>
<evidence type="ECO:0000256" key="6">
    <source>
        <dbReference type="ARBA" id="ARBA00023136"/>
    </source>
</evidence>
<feature type="transmembrane region" description="Helical" evidence="7">
    <location>
        <begin position="301"/>
        <end position="319"/>
    </location>
</feature>
<evidence type="ECO:0000256" key="7">
    <source>
        <dbReference type="SAM" id="Phobius"/>
    </source>
</evidence>
<dbReference type="GO" id="GO:0016020">
    <property type="term" value="C:membrane"/>
    <property type="evidence" value="ECO:0007669"/>
    <property type="project" value="UniProtKB-SubCell"/>
</dbReference>
<accession>C4Y316</accession>
<dbReference type="InterPro" id="IPR036259">
    <property type="entry name" value="MFS_trans_sf"/>
</dbReference>
<evidence type="ECO:0000313" key="10">
    <source>
        <dbReference type="Proteomes" id="UP000007703"/>
    </source>
</evidence>
<keyword evidence="5 7" id="KW-1133">Transmembrane helix</keyword>
<proteinExistence type="inferred from homology"/>
<feature type="transmembrane region" description="Helical" evidence="7">
    <location>
        <begin position="454"/>
        <end position="475"/>
    </location>
</feature>
<dbReference type="FunFam" id="1.20.1250.20:FF:000078">
    <property type="entry name" value="MFS maltose transporter, putative"/>
    <property type="match status" value="1"/>
</dbReference>
<name>C4Y316_CLAL4</name>
<keyword evidence="6 7" id="KW-0472">Membrane</keyword>
<feature type="transmembrane region" description="Helical" evidence="7">
    <location>
        <begin position="214"/>
        <end position="234"/>
    </location>
</feature>
<dbReference type="PROSITE" id="PS00217">
    <property type="entry name" value="SUGAR_TRANSPORT_2"/>
    <property type="match status" value="1"/>
</dbReference>
<organism evidence="9 10">
    <name type="scientific">Clavispora lusitaniae (strain ATCC 42720)</name>
    <name type="common">Yeast</name>
    <name type="synonym">Candida lusitaniae</name>
    <dbReference type="NCBI Taxonomy" id="306902"/>
    <lineage>
        <taxon>Eukaryota</taxon>
        <taxon>Fungi</taxon>
        <taxon>Dikarya</taxon>
        <taxon>Ascomycota</taxon>
        <taxon>Saccharomycotina</taxon>
        <taxon>Pichiomycetes</taxon>
        <taxon>Metschnikowiaceae</taxon>
        <taxon>Clavispora</taxon>
    </lineage>
</organism>
<evidence type="ECO:0000313" key="9">
    <source>
        <dbReference type="EMBL" id="EEQ38803.1"/>
    </source>
</evidence>
<dbReference type="EMBL" id="CH408078">
    <property type="protein sequence ID" value="EEQ38803.1"/>
    <property type="molecule type" value="Genomic_DNA"/>
</dbReference>
<dbReference type="PROSITE" id="PS50850">
    <property type="entry name" value="MFS"/>
    <property type="match status" value="1"/>
</dbReference>
<dbReference type="OrthoDB" id="6612291at2759"/>
<dbReference type="OMA" id="CIGPFIS"/>
<dbReference type="AlphaFoldDB" id="C4Y316"/>
<feature type="transmembrane region" description="Helical" evidence="7">
    <location>
        <begin position="163"/>
        <end position="179"/>
    </location>
</feature>
<feature type="transmembrane region" description="Helical" evidence="7">
    <location>
        <begin position="266"/>
        <end position="289"/>
    </location>
</feature>
<feature type="transmembrane region" description="Helical" evidence="7">
    <location>
        <begin position="241"/>
        <end position="260"/>
    </location>
</feature>
<feature type="transmembrane region" description="Helical" evidence="7">
    <location>
        <begin position="331"/>
        <end position="352"/>
    </location>
</feature>
<dbReference type="InterPro" id="IPR020846">
    <property type="entry name" value="MFS_dom"/>
</dbReference>
<dbReference type="SUPFAM" id="SSF103473">
    <property type="entry name" value="MFS general substrate transporter"/>
    <property type="match status" value="1"/>
</dbReference>
<reference evidence="9 10" key="1">
    <citation type="journal article" date="2009" name="Nature">
        <title>Evolution of pathogenicity and sexual reproduction in eight Candida genomes.</title>
        <authorList>
            <person name="Butler G."/>
            <person name="Rasmussen M.D."/>
            <person name="Lin M.F."/>
            <person name="Santos M.A."/>
            <person name="Sakthikumar S."/>
            <person name="Munro C.A."/>
            <person name="Rheinbay E."/>
            <person name="Grabherr M."/>
            <person name="Forche A."/>
            <person name="Reedy J.L."/>
            <person name="Agrafioti I."/>
            <person name="Arnaud M.B."/>
            <person name="Bates S."/>
            <person name="Brown A.J."/>
            <person name="Brunke S."/>
            <person name="Costanzo M.C."/>
            <person name="Fitzpatrick D.A."/>
            <person name="de Groot P.W."/>
            <person name="Harris D."/>
            <person name="Hoyer L.L."/>
            <person name="Hube B."/>
            <person name="Klis F.M."/>
            <person name="Kodira C."/>
            <person name="Lennard N."/>
            <person name="Logue M.E."/>
            <person name="Martin R."/>
            <person name="Neiman A.M."/>
            <person name="Nikolaou E."/>
            <person name="Quail M.A."/>
            <person name="Quinn J."/>
            <person name="Santos M.C."/>
            <person name="Schmitzberger F.F."/>
            <person name="Sherlock G."/>
            <person name="Shah P."/>
            <person name="Silverstein K.A."/>
            <person name="Skrzypek M.S."/>
            <person name="Soll D."/>
            <person name="Staggs R."/>
            <person name="Stansfield I."/>
            <person name="Stumpf M.P."/>
            <person name="Sudbery P.E."/>
            <person name="Srikantha T."/>
            <person name="Zeng Q."/>
            <person name="Berman J."/>
            <person name="Berriman M."/>
            <person name="Heitman J."/>
            <person name="Gow N.A."/>
            <person name="Lorenz M.C."/>
            <person name="Birren B.W."/>
            <person name="Kellis M."/>
            <person name="Cuomo C.A."/>
        </authorList>
    </citation>
    <scope>NUCLEOTIDE SEQUENCE [LARGE SCALE GENOMIC DNA]</scope>
    <source>
        <strain evidence="9 10">ATCC 42720</strain>
    </source>
</reference>
<feature type="transmembrane region" description="Helical" evidence="7">
    <location>
        <begin position="508"/>
        <end position="528"/>
    </location>
</feature>
<feature type="transmembrane region" description="Helical" evidence="7">
    <location>
        <begin position="549"/>
        <end position="570"/>
    </location>
</feature>
<evidence type="ECO:0000256" key="5">
    <source>
        <dbReference type="ARBA" id="ARBA00022989"/>
    </source>
</evidence>
<feature type="domain" description="Major facilitator superfamily (MFS) profile" evidence="8">
    <location>
        <begin position="166"/>
        <end position="605"/>
    </location>
</feature>
<dbReference type="InterPro" id="IPR050360">
    <property type="entry name" value="MFS_Sugar_Transporters"/>
</dbReference>
<dbReference type="GeneID" id="8497868"/>
<evidence type="ECO:0000256" key="3">
    <source>
        <dbReference type="ARBA" id="ARBA00022448"/>
    </source>
</evidence>
<dbReference type="PROSITE" id="PS00216">
    <property type="entry name" value="SUGAR_TRANSPORT_1"/>
    <property type="match status" value="2"/>
</dbReference>
<dbReference type="InterPro" id="IPR003663">
    <property type="entry name" value="Sugar/inositol_transpt"/>
</dbReference>
<dbReference type="Pfam" id="PF00083">
    <property type="entry name" value="Sugar_tr"/>
    <property type="match status" value="1"/>
</dbReference>
<evidence type="ECO:0000256" key="1">
    <source>
        <dbReference type="ARBA" id="ARBA00004141"/>
    </source>
</evidence>
<evidence type="ECO:0000256" key="2">
    <source>
        <dbReference type="ARBA" id="ARBA00010992"/>
    </source>
</evidence>
<feature type="transmembrane region" description="Helical" evidence="7">
    <location>
        <begin position="418"/>
        <end position="442"/>
    </location>
</feature>
<comment type="subcellular location">
    <subcellularLocation>
        <location evidence="1">Membrane</location>
        <topology evidence="1">Multi-pass membrane protein</topology>
    </subcellularLocation>
</comment>
<evidence type="ECO:0000259" key="8">
    <source>
        <dbReference type="PROSITE" id="PS50850"/>
    </source>
</evidence>
<dbReference type="NCBIfam" id="TIGR00879">
    <property type="entry name" value="SP"/>
    <property type="match status" value="1"/>
</dbReference>
<sequence length="654" mass="73216">MQEIRESWGSHGPGLQPAGQRPVAVLVWATLPLDVSHTRRGLSLDARFATRWTVEDDPAWRLKRAKDVAAEEFFFFCTNTPRIGRGAHAWPNPEVFQAIYKDGHCSSRFSLSLHSLSIIMSSSSLEKQVVEPDLDDIEKVARAQQKLEHGYTRWQAIKLYPRAALYILILVWGMITVGFENQASGIVLSIPTFRKDFGHYYEGAYVLEGKWQSAISGGPYGAFVVGSFLGSYLADRFGRKFLIWGTTAFTFVFIGLEYAATSIEVFFIGKFLNGLCLGIIQTVGTTYVAELTPLALRGMSTVSVNLAFCIGPFVCYLIANKTSTRADRWAYRAIFCSQWGFAGIAVLIFGFLPESPYHYVMRNKDEKALGALRKIYPDAGMAESQLSIIKANIEEARILSKSGSYLELFNRKNWRRTLLGTSVFIMQPMSGLAYVASYQTYYYQQAGWDTSKSFHVSCVAQALSVSGTILAIFMVDRFGRRFVTLYGIIALAILNVLTAGLGTSKKQSLLSASSIILTMYNFFYNSGIGPIAYSINSEIPTSQLRVKTIAVGLSLNNGLSCMWSFVLPYMFNVDQANMGSKINFIFAGCCFFSLYFFYFYLPETANRSYEEVDEMFKANVPARKWRSYVTSERTEAESVYAEQAKGETAHIENS</sequence>
<dbReference type="InterPro" id="IPR005829">
    <property type="entry name" value="Sugar_transporter_CS"/>
</dbReference>
<dbReference type="Proteomes" id="UP000007703">
    <property type="component" value="Unassembled WGS sequence"/>
</dbReference>
<feature type="transmembrane region" description="Helical" evidence="7">
    <location>
        <begin position="582"/>
        <end position="601"/>
    </location>
</feature>
<dbReference type="PANTHER" id="PTHR48022">
    <property type="entry name" value="PLASTIDIC GLUCOSE TRANSPORTER 4"/>
    <property type="match status" value="1"/>
</dbReference>
<evidence type="ECO:0000256" key="4">
    <source>
        <dbReference type="ARBA" id="ARBA00022692"/>
    </source>
</evidence>
<dbReference type="GO" id="GO:0005351">
    <property type="term" value="F:carbohydrate:proton symporter activity"/>
    <property type="evidence" value="ECO:0007669"/>
    <property type="project" value="TreeGrafter"/>
</dbReference>
<comment type="similarity">
    <text evidence="2">Belongs to the major facilitator superfamily. Sugar transporter (TC 2.A.1.1) family.</text>
</comment>
<feature type="transmembrane region" description="Helical" evidence="7">
    <location>
        <begin position="482"/>
        <end position="502"/>
    </location>
</feature>
<dbReference type="PANTHER" id="PTHR48022:SF22">
    <property type="entry name" value="MAJOR FACILITATOR SUPERFAMILY (MFS) PROFILE DOMAIN-CONTAINING PROTEIN"/>
    <property type="match status" value="1"/>
</dbReference>
<dbReference type="HOGENOM" id="CLU_001265_11_5_1"/>
<dbReference type="VEuPathDB" id="FungiDB:CLUG_02929"/>
<dbReference type="KEGG" id="clu:CLUG_02929"/>
<dbReference type="Gene3D" id="1.20.1250.20">
    <property type="entry name" value="MFS general substrate transporter like domains"/>
    <property type="match status" value="1"/>
</dbReference>
<keyword evidence="4 7" id="KW-0812">Transmembrane</keyword>